<organism evidence="2 3">
    <name type="scientific">Paludisphaera borealis</name>
    <dbReference type="NCBI Taxonomy" id="1387353"/>
    <lineage>
        <taxon>Bacteria</taxon>
        <taxon>Pseudomonadati</taxon>
        <taxon>Planctomycetota</taxon>
        <taxon>Planctomycetia</taxon>
        <taxon>Isosphaerales</taxon>
        <taxon>Isosphaeraceae</taxon>
        <taxon>Paludisphaera</taxon>
    </lineage>
</organism>
<proteinExistence type="predicted"/>
<feature type="domain" description="CD-NTase-associated protein 12/Pycsar effector protein TIR" evidence="1">
    <location>
        <begin position="16"/>
        <end position="139"/>
    </location>
</feature>
<dbReference type="InterPro" id="IPR019302">
    <property type="entry name" value="CAP12/PCTIR_TIR_dom"/>
</dbReference>
<keyword evidence="3" id="KW-1185">Reference proteome</keyword>
<dbReference type="KEGG" id="pbor:BSF38_03404"/>
<dbReference type="EMBL" id="CP019082">
    <property type="protein sequence ID" value="APW61874.1"/>
    <property type="molecule type" value="Genomic_DNA"/>
</dbReference>
<dbReference type="AlphaFoldDB" id="A0A1U7CSF3"/>
<evidence type="ECO:0000313" key="3">
    <source>
        <dbReference type="Proteomes" id="UP000186309"/>
    </source>
</evidence>
<dbReference type="GO" id="GO:0050135">
    <property type="term" value="F:NADP+ nucleosidase activity"/>
    <property type="evidence" value="ECO:0007669"/>
    <property type="project" value="InterPro"/>
</dbReference>
<protein>
    <recommendedName>
        <fullName evidence="1">CD-NTase-associated protein 12/Pycsar effector protein TIR domain-containing protein</fullName>
    </recommendedName>
</protein>
<dbReference type="Pfam" id="PF10137">
    <property type="entry name" value="CAP12-PCTIR_TIR"/>
    <property type="match status" value="1"/>
</dbReference>
<evidence type="ECO:0000313" key="2">
    <source>
        <dbReference type="EMBL" id="APW61874.1"/>
    </source>
</evidence>
<sequence length="315" mass="35234">MARKKALATPPAARSRVFIGSSSEYLHVAEVAQHLIDATATAEVWNVSPEFKQTQSTLDGLLSAIERYDYAFFILSLDDRLTIRARKTVSVRDNVLFEFGLFLGQLGADRVAAIMQTPTADVEARIPADLEGITITRFRDSKNPDDLRSSIASALKPFLDVVRRLGRRKRKINLIKSWGFDAPTRTYEVTISGIALRENWTKCERCHLALVAKVKDGNRPFEDDDRISIGRPRRCSDTDREDFELAVELGPAIQFKKGDVIEAHLLLTPADVDFTPAATITDFVRYGCDIVDNCGHTVKTTPRKPKGDVDREAKK</sequence>
<evidence type="ECO:0000259" key="1">
    <source>
        <dbReference type="Pfam" id="PF10137"/>
    </source>
</evidence>
<accession>A0A1U7CSF3</accession>
<name>A0A1U7CSF3_9BACT</name>
<reference evidence="3" key="1">
    <citation type="submission" date="2016-12" db="EMBL/GenBank/DDBJ databases">
        <title>Comparative genomics of four Isosphaeraceae planctomycetes: a common pool of plasmids and glycoside hydrolase genes.</title>
        <authorList>
            <person name="Ivanova A."/>
        </authorList>
    </citation>
    <scope>NUCLEOTIDE SEQUENCE [LARGE SCALE GENOMIC DNA]</scope>
    <source>
        <strain evidence="3">PX4</strain>
    </source>
</reference>
<gene>
    <name evidence="2" type="ORF">BSF38_03404</name>
</gene>
<dbReference type="Proteomes" id="UP000186309">
    <property type="component" value="Chromosome"/>
</dbReference>
<dbReference type="RefSeq" id="WP_076347558.1">
    <property type="nucleotide sequence ID" value="NZ_CP019082.1"/>
</dbReference>